<feature type="domain" description="Ketoreductase" evidence="6">
    <location>
        <begin position="2"/>
        <end position="182"/>
    </location>
</feature>
<dbReference type="InterPro" id="IPR020904">
    <property type="entry name" value="Sc_DH/Rdtase_CS"/>
</dbReference>
<dbReference type="PRINTS" id="PR00080">
    <property type="entry name" value="SDRFAMILY"/>
</dbReference>
<dbReference type="SMART" id="SM00822">
    <property type="entry name" value="PKS_KR"/>
    <property type="match status" value="1"/>
</dbReference>
<keyword evidence="3" id="KW-0964">Secreted</keyword>
<evidence type="ECO:0000256" key="4">
    <source>
        <dbReference type="ARBA" id="ARBA00040781"/>
    </source>
</evidence>
<evidence type="ECO:0000313" key="7">
    <source>
        <dbReference type="EMBL" id="MEV0708124.1"/>
    </source>
</evidence>
<evidence type="ECO:0000313" key="8">
    <source>
        <dbReference type="Proteomes" id="UP001551695"/>
    </source>
</evidence>
<evidence type="ECO:0000256" key="5">
    <source>
        <dbReference type="ARBA" id="ARBA00047400"/>
    </source>
</evidence>
<comment type="catalytic activity">
    <reaction evidence="5">
        <text>a (3R)-hydroxyacyl-[ACP] + NADP(+) = a 3-oxoacyl-[ACP] + NADPH + H(+)</text>
        <dbReference type="Rhea" id="RHEA:17397"/>
        <dbReference type="Rhea" id="RHEA-COMP:9916"/>
        <dbReference type="Rhea" id="RHEA-COMP:9945"/>
        <dbReference type="ChEBI" id="CHEBI:15378"/>
        <dbReference type="ChEBI" id="CHEBI:57783"/>
        <dbReference type="ChEBI" id="CHEBI:58349"/>
        <dbReference type="ChEBI" id="CHEBI:78776"/>
        <dbReference type="ChEBI" id="CHEBI:78827"/>
        <dbReference type="EC" id="1.1.1.100"/>
    </reaction>
    <physiologicalReaction direction="right-to-left" evidence="5">
        <dbReference type="Rhea" id="RHEA:17399"/>
    </physiologicalReaction>
</comment>
<dbReference type="InterPro" id="IPR036291">
    <property type="entry name" value="NAD(P)-bd_dom_sf"/>
</dbReference>
<evidence type="ECO:0000256" key="3">
    <source>
        <dbReference type="ARBA" id="ARBA00022512"/>
    </source>
</evidence>
<keyword evidence="8" id="KW-1185">Reference proteome</keyword>
<sequence>MRTAIVTGGGSGIGRAIALRLASDGHRTAILDLDAESAERVAGEIRDKGHEAMAVGGTDVSDRALVDAAVRTVREKFGPASILVNNAGRTGFDKFLRIDDELWNRMLAVNLTSVYYCAQAIVPDMIDAGWGRIVNISSSSAHSGQQFMTHYVAAKAGVIGLTKSLALELGPRGITVNTIPPGFVDTPMLRNSESQGMLGGSVDHHAELTPVRRAGKPEDIAAACAFLVSEEAGYITGQVIGVNGGRNT</sequence>
<comment type="caution">
    <text evidence="7">The sequence shown here is derived from an EMBL/GenBank/DDBJ whole genome shotgun (WGS) entry which is preliminary data.</text>
</comment>
<dbReference type="SUPFAM" id="SSF51735">
    <property type="entry name" value="NAD(P)-binding Rossmann-fold domains"/>
    <property type="match status" value="1"/>
</dbReference>
<dbReference type="InterPro" id="IPR057326">
    <property type="entry name" value="KR_dom"/>
</dbReference>
<dbReference type="EMBL" id="JBFAKC010000004">
    <property type="protein sequence ID" value="MEV0708124.1"/>
    <property type="molecule type" value="Genomic_DNA"/>
</dbReference>
<accession>A0ABV3FRT3</accession>
<dbReference type="Gene3D" id="3.40.50.720">
    <property type="entry name" value="NAD(P)-binding Rossmann-like Domain"/>
    <property type="match status" value="1"/>
</dbReference>
<evidence type="ECO:0000256" key="1">
    <source>
        <dbReference type="ARBA" id="ARBA00004191"/>
    </source>
</evidence>
<organism evidence="7 8">
    <name type="scientific">Nocardia aurea</name>
    <dbReference type="NCBI Taxonomy" id="2144174"/>
    <lineage>
        <taxon>Bacteria</taxon>
        <taxon>Bacillati</taxon>
        <taxon>Actinomycetota</taxon>
        <taxon>Actinomycetes</taxon>
        <taxon>Mycobacteriales</taxon>
        <taxon>Nocardiaceae</taxon>
        <taxon>Nocardia</taxon>
    </lineage>
</organism>
<name>A0ABV3FRT3_9NOCA</name>
<dbReference type="PRINTS" id="PR00081">
    <property type="entry name" value="GDHRDH"/>
</dbReference>
<reference evidence="7 8" key="1">
    <citation type="submission" date="2024-06" db="EMBL/GenBank/DDBJ databases">
        <title>The Natural Products Discovery Center: Release of the First 8490 Sequenced Strains for Exploring Actinobacteria Biosynthetic Diversity.</title>
        <authorList>
            <person name="Kalkreuter E."/>
            <person name="Kautsar S.A."/>
            <person name="Yang D."/>
            <person name="Bader C.D."/>
            <person name="Teijaro C.N."/>
            <person name="Fluegel L."/>
            <person name="Davis C.M."/>
            <person name="Simpson J.R."/>
            <person name="Lauterbach L."/>
            <person name="Steele A.D."/>
            <person name="Gui C."/>
            <person name="Meng S."/>
            <person name="Li G."/>
            <person name="Viehrig K."/>
            <person name="Ye F."/>
            <person name="Su P."/>
            <person name="Kiefer A.F."/>
            <person name="Nichols A."/>
            <person name="Cepeda A.J."/>
            <person name="Yan W."/>
            <person name="Fan B."/>
            <person name="Jiang Y."/>
            <person name="Adhikari A."/>
            <person name="Zheng C.-J."/>
            <person name="Schuster L."/>
            <person name="Cowan T.M."/>
            <person name="Smanski M.J."/>
            <person name="Chevrette M.G."/>
            <person name="De Carvalho L.P.S."/>
            <person name="Shen B."/>
        </authorList>
    </citation>
    <scope>NUCLEOTIDE SEQUENCE [LARGE SCALE GENOMIC DNA]</scope>
    <source>
        <strain evidence="7 8">NPDC050403</strain>
    </source>
</reference>
<dbReference type="RefSeq" id="WP_355084719.1">
    <property type="nucleotide sequence ID" value="NZ_JBEXKW010000011.1"/>
</dbReference>
<dbReference type="PANTHER" id="PTHR42879">
    <property type="entry name" value="3-OXOACYL-(ACYL-CARRIER-PROTEIN) REDUCTASE"/>
    <property type="match status" value="1"/>
</dbReference>
<dbReference type="NCBIfam" id="NF005559">
    <property type="entry name" value="PRK07231.1"/>
    <property type="match status" value="1"/>
</dbReference>
<dbReference type="PROSITE" id="PS00061">
    <property type="entry name" value="ADH_SHORT"/>
    <property type="match status" value="1"/>
</dbReference>
<dbReference type="InterPro" id="IPR050259">
    <property type="entry name" value="SDR"/>
</dbReference>
<dbReference type="NCBIfam" id="NF009466">
    <property type="entry name" value="PRK12826.1-2"/>
    <property type="match status" value="1"/>
</dbReference>
<keyword evidence="3" id="KW-0134">Cell wall</keyword>
<proteinExistence type="inferred from homology"/>
<evidence type="ECO:0000259" key="6">
    <source>
        <dbReference type="SMART" id="SM00822"/>
    </source>
</evidence>
<dbReference type="Proteomes" id="UP001551695">
    <property type="component" value="Unassembled WGS sequence"/>
</dbReference>
<comment type="similarity">
    <text evidence="2">Belongs to the short-chain dehydrogenases/reductases (SDR) family.</text>
</comment>
<dbReference type="PANTHER" id="PTHR42879:SF2">
    <property type="entry name" value="3-OXOACYL-[ACYL-CARRIER-PROTEIN] REDUCTASE FABG"/>
    <property type="match status" value="1"/>
</dbReference>
<protein>
    <recommendedName>
        <fullName evidence="4">3-oxoacyl-[acyl-carrier-protein] reductase MabA</fullName>
    </recommendedName>
</protein>
<gene>
    <name evidence="7" type="ORF">AB0I48_11205</name>
</gene>
<dbReference type="Pfam" id="PF13561">
    <property type="entry name" value="adh_short_C2"/>
    <property type="match status" value="1"/>
</dbReference>
<dbReference type="InterPro" id="IPR002347">
    <property type="entry name" value="SDR_fam"/>
</dbReference>
<evidence type="ECO:0000256" key="2">
    <source>
        <dbReference type="ARBA" id="ARBA00006484"/>
    </source>
</evidence>
<comment type="subcellular location">
    <subcellularLocation>
        <location evidence="1">Secreted</location>
        <location evidence="1">Cell wall</location>
    </subcellularLocation>
</comment>